<dbReference type="OrthoDB" id="8479889at2"/>
<gene>
    <name evidence="3" type="ORF">HMPREF0063_11118</name>
</gene>
<dbReference type="HOGENOM" id="CLU_089257_0_0_11"/>
<dbReference type="eggNOG" id="ENOG5031K3Y">
    <property type="taxonomic scope" value="Bacteria"/>
</dbReference>
<name>E2SAR0_9ACTN</name>
<organism evidence="3 4">
    <name type="scientific">Aeromicrobium marinum DSM 15272</name>
    <dbReference type="NCBI Taxonomy" id="585531"/>
    <lineage>
        <taxon>Bacteria</taxon>
        <taxon>Bacillati</taxon>
        <taxon>Actinomycetota</taxon>
        <taxon>Actinomycetes</taxon>
        <taxon>Propionibacteriales</taxon>
        <taxon>Nocardioidaceae</taxon>
        <taxon>Aeromicrobium</taxon>
    </lineage>
</organism>
<evidence type="ECO:0000256" key="1">
    <source>
        <dbReference type="SAM" id="MobiDB-lite"/>
    </source>
</evidence>
<feature type="transmembrane region" description="Helical" evidence="2">
    <location>
        <begin position="58"/>
        <end position="79"/>
    </location>
</feature>
<dbReference type="EMBL" id="ACLF03000004">
    <property type="protein sequence ID" value="EFQ83456.1"/>
    <property type="molecule type" value="Genomic_DNA"/>
</dbReference>
<dbReference type="AlphaFoldDB" id="E2SAR0"/>
<comment type="caution">
    <text evidence="3">The sequence shown here is derived from an EMBL/GenBank/DDBJ whole genome shotgun (WGS) entry which is preliminary data.</text>
</comment>
<reference evidence="3" key="1">
    <citation type="submission" date="2010-08" db="EMBL/GenBank/DDBJ databases">
        <authorList>
            <person name="Muzny D."/>
            <person name="Qin X."/>
            <person name="Buhay C."/>
            <person name="Dugan-Rocha S."/>
            <person name="Ding Y."/>
            <person name="Chen G."/>
            <person name="Hawes A."/>
            <person name="Holder M."/>
            <person name="Jhangiani S."/>
            <person name="Johnson A."/>
            <person name="Khan Z."/>
            <person name="Li Z."/>
            <person name="Liu W."/>
            <person name="Liu X."/>
            <person name="Perez L."/>
            <person name="Shen H."/>
            <person name="Wang Q."/>
            <person name="Watt J."/>
            <person name="Xi L."/>
            <person name="Xin Y."/>
            <person name="Zhou J."/>
            <person name="Deng J."/>
            <person name="Jiang H."/>
            <person name="Liu Y."/>
            <person name="Qu J."/>
            <person name="Song X.-Z."/>
            <person name="Zhang L."/>
            <person name="Villasana D."/>
            <person name="Johnson A."/>
            <person name="Liu J."/>
            <person name="Liyanage D."/>
            <person name="Lorensuhewa L."/>
            <person name="Robinson T."/>
            <person name="Song A."/>
            <person name="Song B.-B."/>
            <person name="Dinh H."/>
            <person name="Thornton R."/>
            <person name="Coyle M."/>
            <person name="Francisco L."/>
            <person name="Jackson L."/>
            <person name="Javaid M."/>
            <person name="Korchina V."/>
            <person name="Kovar C."/>
            <person name="Mata R."/>
            <person name="Mathew T."/>
            <person name="Ngo R."/>
            <person name="Nguyen L."/>
            <person name="Nguyen N."/>
            <person name="Okwuonu G."/>
            <person name="Ongeri F."/>
            <person name="Pham C."/>
            <person name="Simmons D."/>
            <person name="Wilczek-Boney K."/>
            <person name="Hale W."/>
            <person name="Jakkamsetti A."/>
            <person name="Pham P."/>
            <person name="Ruth R."/>
            <person name="San Lucas F."/>
            <person name="Warren J."/>
            <person name="Zhang J."/>
            <person name="Zhao Z."/>
            <person name="Zhou C."/>
            <person name="Zhu D."/>
            <person name="Lee S."/>
            <person name="Bess C."/>
            <person name="Blankenburg K."/>
            <person name="Forbes L."/>
            <person name="Fu Q."/>
            <person name="Gubbala S."/>
            <person name="Hirani K."/>
            <person name="Jayaseelan J.C."/>
            <person name="Lara F."/>
            <person name="Munidasa M."/>
            <person name="Palculict T."/>
            <person name="Patil S."/>
            <person name="Pu L.-L."/>
            <person name="Saada N."/>
            <person name="Tang L."/>
            <person name="Weissenberger G."/>
            <person name="Zhu Y."/>
            <person name="Hemphill L."/>
            <person name="Shang Y."/>
            <person name="Youmans B."/>
            <person name="Ayvaz T."/>
            <person name="Ross M."/>
            <person name="Santibanez J."/>
            <person name="Aqrawi P."/>
            <person name="Gross S."/>
            <person name="Joshi V."/>
            <person name="Fowler G."/>
            <person name="Nazareth L."/>
            <person name="Reid J."/>
            <person name="Worley K."/>
            <person name="Petrosino J."/>
            <person name="Highlander S."/>
            <person name="Gibbs R."/>
        </authorList>
    </citation>
    <scope>NUCLEOTIDE SEQUENCE [LARGE SCALE GENOMIC DNA]</scope>
    <source>
        <strain evidence="3">DSM 15272</strain>
    </source>
</reference>
<proteinExistence type="predicted"/>
<keyword evidence="4" id="KW-1185">Reference proteome</keyword>
<dbReference type="RefSeq" id="WP_007078140.1">
    <property type="nucleotide sequence ID" value="NZ_CM001024.1"/>
</dbReference>
<dbReference type="STRING" id="585531.HMPREF0063_11118"/>
<evidence type="ECO:0008006" key="5">
    <source>
        <dbReference type="Google" id="ProtNLM"/>
    </source>
</evidence>
<evidence type="ECO:0000256" key="2">
    <source>
        <dbReference type="SAM" id="Phobius"/>
    </source>
</evidence>
<accession>E2SAR0</accession>
<evidence type="ECO:0000313" key="3">
    <source>
        <dbReference type="EMBL" id="EFQ83456.1"/>
    </source>
</evidence>
<feature type="transmembrane region" description="Helical" evidence="2">
    <location>
        <begin position="34"/>
        <end position="52"/>
    </location>
</feature>
<keyword evidence="2" id="KW-1133">Transmembrane helix</keyword>
<sequence length="235" mass="25299">MSAGTPEAPTGRIAQMRQAYTITKRTDRTIGLRLLFWFLLVGGIAATVNLVLFGPSIIGIPLAVLFGLLSGTLAALIVFGRRAEKAAYAQVEGQTGAAASALQMLRKGWNVKPAVAFTKQQDIVHRVVGRPGVILVGEGNPHRVRQLLAAEKRKHARIVGDDIPVLDLVVGNEEGQIPLTKLNRHVQKMKKTIKPAAQTSVINKLKALDAMRPAAPMPRGPVPTSMKGARKMMRG</sequence>
<feature type="region of interest" description="Disordered" evidence="1">
    <location>
        <begin position="213"/>
        <end position="235"/>
    </location>
</feature>
<evidence type="ECO:0000313" key="4">
    <source>
        <dbReference type="Proteomes" id="UP000003111"/>
    </source>
</evidence>
<keyword evidence="2" id="KW-0812">Transmembrane</keyword>
<protein>
    <recommendedName>
        <fullName evidence="5">DUF4191 domain-containing protein</fullName>
    </recommendedName>
</protein>
<dbReference type="InterPro" id="IPR025445">
    <property type="entry name" value="DUF4191"/>
</dbReference>
<dbReference type="Pfam" id="PF13829">
    <property type="entry name" value="DUF4191"/>
    <property type="match status" value="1"/>
</dbReference>
<dbReference type="Proteomes" id="UP000003111">
    <property type="component" value="Unassembled WGS sequence"/>
</dbReference>
<keyword evidence="2" id="KW-0472">Membrane</keyword>